<comment type="cofactor">
    <cofactor evidence="1">
        <name>Zn(2+)</name>
        <dbReference type="ChEBI" id="CHEBI:29105"/>
    </cofactor>
</comment>
<dbReference type="GO" id="GO:0019239">
    <property type="term" value="F:deaminase activity"/>
    <property type="evidence" value="ECO:0007669"/>
    <property type="project" value="TreeGrafter"/>
</dbReference>
<comment type="caution">
    <text evidence="6">The sequence shown here is derived from an EMBL/GenBank/DDBJ whole genome shotgun (WGS) entry which is preliminary data.</text>
</comment>
<dbReference type="EMBL" id="JAQJAN010000003">
    <property type="protein sequence ID" value="KAJ5734121.1"/>
    <property type="molecule type" value="Genomic_DNA"/>
</dbReference>
<evidence type="ECO:0000256" key="1">
    <source>
        <dbReference type="ARBA" id="ARBA00001947"/>
    </source>
</evidence>
<dbReference type="InterPro" id="IPR011059">
    <property type="entry name" value="Metal-dep_hydrolase_composite"/>
</dbReference>
<dbReference type="PANTHER" id="PTHR11271:SF37">
    <property type="entry name" value="FAMILY PROTEIN, PUTATIVE (AFU_ORTHOLOGUE AFUA_4G00460)-RELATED"/>
    <property type="match status" value="1"/>
</dbReference>
<evidence type="ECO:0000256" key="4">
    <source>
        <dbReference type="ARBA" id="ARBA00022833"/>
    </source>
</evidence>
<gene>
    <name evidence="6" type="ORF">N7493_002907</name>
</gene>
<reference evidence="6" key="1">
    <citation type="journal article" date="2023" name="IMA Fungus">
        <title>Comparative genomic study of the Penicillium genus elucidates a diverse pangenome and 15 lateral gene transfer events.</title>
        <authorList>
            <person name="Petersen C."/>
            <person name="Sorensen T."/>
            <person name="Nielsen M.R."/>
            <person name="Sondergaard T.E."/>
            <person name="Sorensen J.L."/>
            <person name="Fitzpatrick D.A."/>
            <person name="Frisvad J.C."/>
            <person name="Nielsen K.L."/>
        </authorList>
    </citation>
    <scope>NUCLEOTIDE SEQUENCE</scope>
    <source>
        <strain evidence="6">IBT 17514</strain>
    </source>
</reference>
<accession>A0AAD6HT97</accession>
<feature type="domain" description="Amidohydrolase-related" evidence="5">
    <location>
        <begin position="311"/>
        <end position="428"/>
    </location>
</feature>
<proteinExistence type="predicted"/>
<evidence type="ECO:0000313" key="6">
    <source>
        <dbReference type="EMBL" id="KAJ5734121.1"/>
    </source>
</evidence>
<feature type="domain" description="Amidohydrolase-related" evidence="5">
    <location>
        <begin position="64"/>
        <end position="161"/>
    </location>
</feature>
<dbReference type="Proteomes" id="UP001215712">
    <property type="component" value="Unassembled WGS sequence"/>
</dbReference>
<sequence length="539" mass="58745">MATLNAKPSSYILLKGGTLLIHGQNNRVVPRVADLLIQDDRIHSIEDHIDPPEGAKIIDCQGAIVSPGFIDSHRHLWQSQQKGLHADHGLAQYYASGNLASSHYAPDDIFWGVLGSAMESVDSGTTTVVDHAHANYSSKHSNEAVRATISSGIRSIFCYCVHPRIISWQPHINFDEDMFPSWIMETFRGLAASQPFGPNGRVKLGFALDAMFVTDEDLRETLGEVRRLGAHLITCHDTRPGKSPAIPSAVSILHKNGLLGSDVLLSHANNITKEERAHAEGSGTKFSSTPLSELQMGHGDPVCLLPNFFSMSSIGSDSNSICTSYMPSHMAAALLDARSRKAREHSIPGMPPSIGPKVEDAYNLGTIFGAQAIGLGNEIGSLAVGKKADIVVIDGRSPAMTSVAHRNPVAAVVLHSSVREIQTVIIDGIIRKENFSLKAVDVPRSITHDADTSTGDSETVEWHDVVSALDRSRQNLDKINKEKVDQELVRKELARSIIMAMPLRGPVWRRNLMLMVHRFATWFANWRAKPSGDQGVATQ</sequence>
<evidence type="ECO:0000256" key="3">
    <source>
        <dbReference type="ARBA" id="ARBA00022801"/>
    </source>
</evidence>
<dbReference type="Pfam" id="PF01979">
    <property type="entry name" value="Amidohydro_1"/>
    <property type="match status" value="2"/>
</dbReference>
<keyword evidence="3" id="KW-0378">Hydrolase</keyword>
<dbReference type="Gene3D" id="2.30.40.10">
    <property type="entry name" value="Urease, subunit C, domain 1"/>
    <property type="match status" value="1"/>
</dbReference>
<keyword evidence="4" id="KW-0862">Zinc</keyword>
<keyword evidence="7" id="KW-1185">Reference proteome</keyword>
<evidence type="ECO:0000256" key="2">
    <source>
        <dbReference type="ARBA" id="ARBA00022723"/>
    </source>
</evidence>
<dbReference type="GO" id="GO:0046872">
    <property type="term" value="F:metal ion binding"/>
    <property type="evidence" value="ECO:0007669"/>
    <property type="project" value="UniProtKB-KW"/>
</dbReference>
<dbReference type="SUPFAM" id="SSF51556">
    <property type="entry name" value="Metallo-dependent hydrolases"/>
    <property type="match status" value="1"/>
</dbReference>
<dbReference type="InterPro" id="IPR006680">
    <property type="entry name" value="Amidohydro-rel"/>
</dbReference>
<dbReference type="AlphaFoldDB" id="A0AAD6HT97"/>
<reference evidence="6" key="2">
    <citation type="submission" date="2023-01" db="EMBL/GenBank/DDBJ databases">
        <authorList>
            <person name="Petersen C."/>
        </authorList>
    </citation>
    <scope>NUCLEOTIDE SEQUENCE</scope>
    <source>
        <strain evidence="6">IBT 17514</strain>
    </source>
</reference>
<dbReference type="InterPro" id="IPR051607">
    <property type="entry name" value="Metallo-dep_hydrolases"/>
</dbReference>
<protein>
    <recommendedName>
        <fullName evidence="5">Amidohydrolase-related domain-containing protein</fullName>
    </recommendedName>
</protein>
<organism evidence="6 7">
    <name type="scientific">Penicillium malachiteum</name>
    <dbReference type="NCBI Taxonomy" id="1324776"/>
    <lineage>
        <taxon>Eukaryota</taxon>
        <taxon>Fungi</taxon>
        <taxon>Dikarya</taxon>
        <taxon>Ascomycota</taxon>
        <taxon>Pezizomycotina</taxon>
        <taxon>Eurotiomycetes</taxon>
        <taxon>Eurotiomycetidae</taxon>
        <taxon>Eurotiales</taxon>
        <taxon>Aspergillaceae</taxon>
        <taxon>Penicillium</taxon>
    </lineage>
</organism>
<keyword evidence="2" id="KW-0479">Metal-binding</keyword>
<dbReference type="PANTHER" id="PTHR11271">
    <property type="entry name" value="GUANINE DEAMINASE"/>
    <property type="match status" value="1"/>
</dbReference>
<dbReference type="Gene3D" id="3.20.20.140">
    <property type="entry name" value="Metal-dependent hydrolases"/>
    <property type="match status" value="1"/>
</dbReference>
<evidence type="ECO:0000259" key="5">
    <source>
        <dbReference type="Pfam" id="PF01979"/>
    </source>
</evidence>
<dbReference type="InterPro" id="IPR032466">
    <property type="entry name" value="Metal_Hydrolase"/>
</dbReference>
<name>A0AAD6HT97_9EURO</name>
<dbReference type="GO" id="GO:0005829">
    <property type="term" value="C:cytosol"/>
    <property type="evidence" value="ECO:0007669"/>
    <property type="project" value="TreeGrafter"/>
</dbReference>
<evidence type="ECO:0000313" key="7">
    <source>
        <dbReference type="Proteomes" id="UP001215712"/>
    </source>
</evidence>
<dbReference type="SUPFAM" id="SSF51338">
    <property type="entry name" value="Composite domain of metallo-dependent hydrolases"/>
    <property type="match status" value="1"/>
</dbReference>